<organism evidence="2 3">
    <name type="scientific">Neurospora tetrasperma (strain FGSC 2508 / ATCC MYA-4615 / P0657)</name>
    <dbReference type="NCBI Taxonomy" id="510951"/>
    <lineage>
        <taxon>Eukaryota</taxon>
        <taxon>Fungi</taxon>
        <taxon>Dikarya</taxon>
        <taxon>Ascomycota</taxon>
        <taxon>Pezizomycotina</taxon>
        <taxon>Sordariomycetes</taxon>
        <taxon>Sordariomycetidae</taxon>
        <taxon>Sordariales</taxon>
        <taxon>Sordariaceae</taxon>
        <taxon>Neurospora</taxon>
    </lineage>
</organism>
<feature type="compositionally biased region" description="Polar residues" evidence="1">
    <location>
        <begin position="86"/>
        <end position="107"/>
    </location>
</feature>
<evidence type="ECO:0000313" key="3">
    <source>
        <dbReference type="Proteomes" id="UP000008065"/>
    </source>
</evidence>
<dbReference type="HOGENOM" id="CLU_2210719_0_0_1"/>
<dbReference type="AlphaFoldDB" id="F8MLZ2"/>
<dbReference type="GeneID" id="20822528"/>
<feature type="region of interest" description="Disordered" evidence="1">
    <location>
        <begin position="81"/>
        <end position="107"/>
    </location>
</feature>
<dbReference type="KEGG" id="nte:NEUTE1DRAFT110599"/>
<sequence>MAEKKRSQFEVALQLRYLGFILSVVTEKYSSSKNERLIDVLESAPHCTSHPLSATAQTLTMLHGKTTTITLPLNHLRKQYNKDGEQTTMKHANMSSPGKPRIQQNSK</sequence>
<name>F8MLZ2_NEUT8</name>
<accession>F8MLZ2</accession>
<keyword evidence="3" id="KW-1185">Reference proteome</keyword>
<protein>
    <submittedName>
        <fullName evidence="2">Uncharacterized protein</fullName>
    </submittedName>
</protein>
<gene>
    <name evidence="2" type="ORF">NEUTE1DRAFT_110599</name>
</gene>
<proteinExistence type="predicted"/>
<dbReference type="RefSeq" id="XP_009851522.1">
    <property type="nucleotide sequence ID" value="XM_009853220.1"/>
</dbReference>
<dbReference type="EMBL" id="GL891304">
    <property type="protein sequence ID" value="EGO58507.1"/>
    <property type="molecule type" value="Genomic_DNA"/>
</dbReference>
<dbReference type="Proteomes" id="UP000008065">
    <property type="component" value="Unassembled WGS sequence"/>
</dbReference>
<evidence type="ECO:0000256" key="1">
    <source>
        <dbReference type="SAM" id="MobiDB-lite"/>
    </source>
</evidence>
<dbReference type="VEuPathDB" id="FungiDB:NEUTE1DRAFT_110599"/>
<reference evidence="3" key="1">
    <citation type="journal article" date="2011" name="Genetics">
        <title>Massive changes in genome architecture accompany the transition to self-fertility in the filamentous fungus Neurospora tetrasperma.</title>
        <authorList>
            <person name="Ellison C.E."/>
            <person name="Stajich J.E."/>
            <person name="Jacobson D.J."/>
            <person name="Natvig D.O."/>
            <person name="Lapidus A."/>
            <person name="Foster B."/>
            <person name="Aerts A."/>
            <person name="Riley R."/>
            <person name="Lindquist E.A."/>
            <person name="Grigoriev I.V."/>
            <person name="Taylor J.W."/>
        </authorList>
    </citation>
    <scope>NUCLEOTIDE SEQUENCE [LARGE SCALE GENOMIC DNA]</scope>
    <source>
        <strain evidence="3">FGSC 2508 / P0657</strain>
    </source>
</reference>
<evidence type="ECO:0000313" key="2">
    <source>
        <dbReference type="EMBL" id="EGO58507.1"/>
    </source>
</evidence>